<gene>
    <name evidence="1" type="ORF">KIPB_008666</name>
</gene>
<comment type="caution">
    <text evidence="1">The sequence shown here is derived from an EMBL/GenBank/DDBJ whole genome shotgun (WGS) entry which is preliminary data.</text>
</comment>
<reference evidence="1 2" key="1">
    <citation type="journal article" date="2018" name="PLoS ONE">
        <title>The draft genome of Kipferlia bialata reveals reductive genome evolution in fornicate parasites.</title>
        <authorList>
            <person name="Tanifuji G."/>
            <person name="Takabayashi S."/>
            <person name="Kume K."/>
            <person name="Takagi M."/>
            <person name="Nakayama T."/>
            <person name="Kamikawa R."/>
            <person name="Inagaki Y."/>
            <person name="Hashimoto T."/>
        </authorList>
    </citation>
    <scope>NUCLEOTIDE SEQUENCE [LARGE SCALE GENOMIC DNA]</scope>
    <source>
        <strain evidence="1">NY0173</strain>
    </source>
</reference>
<proteinExistence type="predicted"/>
<protein>
    <recommendedName>
        <fullName evidence="3">Kelch-type beta propeller</fullName>
    </recommendedName>
</protein>
<name>A0A391NXN4_9EUKA</name>
<dbReference type="Gene3D" id="2.120.10.80">
    <property type="entry name" value="Kelch-type beta propeller"/>
    <property type="match status" value="1"/>
</dbReference>
<dbReference type="AlphaFoldDB" id="A0A391NXN4"/>
<dbReference type="EMBL" id="BDIP01002741">
    <property type="protein sequence ID" value="GCA63229.1"/>
    <property type="molecule type" value="Genomic_DNA"/>
</dbReference>
<keyword evidence="2" id="KW-1185">Reference proteome</keyword>
<evidence type="ECO:0000313" key="2">
    <source>
        <dbReference type="Proteomes" id="UP000265618"/>
    </source>
</evidence>
<organism evidence="1 2">
    <name type="scientific">Kipferlia bialata</name>
    <dbReference type="NCBI Taxonomy" id="797122"/>
    <lineage>
        <taxon>Eukaryota</taxon>
        <taxon>Metamonada</taxon>
        <taxon>Carpediemonas-like organisms</taxon>
        <taxon>Kipferlia</taxon>
    </lineage>
</organism>
<dbReference type="Proteomes" id="UP000265618">
    <property type="component" value="Unassembled WGS sequence"/>
</dbReference>
<sequence length="164" mass="18357">MRDMECYDTATGTWAKSIRLPKDLRQRHIRAGVIDGVAHILAGHDHYTYTVWETDSVGKNSSTWVRKRRPPFEQALAVQVIDRTLVVLAEPHPSPDYTAGGGVLFSYDTVSLEWEEDTQLHSFGDTTMRMCVLPPGEDSLYLAHNASVNGPNTEGLIHLHSNIQ</sequence>
<dbReference type="InterPro" id="IPR011043">
    <property type="entry name" value="Gal_Oxase/kelch_b-propeller"/>
</dbReference>
<accession>A0A391NXN4</accession>
<evidence type="ECO:0008006" key="3">
    <source>
        <dbReference type="Google" id="ProtNLM"/>
    </source>
</evidence>
<dbReference type="InterPro" id="IPR015915">
    <property type="entry name" value="Kelch-typ_b-propeller"/>
</dbReference>
<evidence type="ECO:0000313" key="1">
    <source>
        <dbReference type="EMBL" id="GCA63229.1"/>
    </source>
</evidence>
<dbReference type="SUPFAM" id="SSF50965">
    <property type="entry name" value="Galactose oxidase, central domain"/>
    <property type="match status" value="1"/>
</dbReference>